<comment type="caution">
    <text evidence="3">The sequence shown here is derived from an EMBL/GenBank/DDBJ whole genome shotgun (WGS) entry which is preliminary data.</text>
</comment>
<proteinExistence type="predicted"/>
<accession>A0A498C723</accession>
<evidence type="ECO:0000313" key="3">
    <source>
        <dbReference type="EMBL" id="RLK51542.1"/>
    </source>
</evidence>
<keyword evidence="2" id="KW-0732">Signal</keyword>
<protein>
    <submittedName>
        <fullName evidence="3">Uncharacterized protein DUF4197</fullName>
    </submittedName>
</protein>
<dbReference type="Proteomes" id="UP000275461">
    <property type="component" value="Unassembled WGS sequence"/>
</dbReference>
<reference evidence="3 4" key="1">
    <citation type="submission" date="2018-10" db="EMBL/GenBank/DDBJ databases">
        <title>Genomic Encyclopedia of Type Strains, Phase IV (KMG-IV): sequencing the most valuable type-strain genomes for metagenomic binning, comparative biology and taxonomic classification.</title>
        <authorList>
            <person name="Goeker M."/>
        </authorList>
    </citation>
    <scope>NUCLEOTIDE SEQUENCE [LARGE SCALE GENOMIC DNA]</scope>
    <source>
        <strain evidence="3 4">DSM 12769</strain>
    </source>
</reference>
<gene>
    <name evidence="3" type="ORF">DFR31_1485</name>
</gene>
<keyword evidence="4" id="KW-1185">Reference proteome</keyword>
<name>A0A498C723_9GAMM</name>
<feature type="region of interest" description="Disordered" evidence="1">
    <location>
        <begin position="42"/>
        <end position="66"/>
    </location>
</feature>
<evidence type="ECO:0000256" key="1">
    <source>
        <dbReference type="SAM" id="MobiDB-lite"/>
    </source>
</evidence>
<dbReference type="OrthoDB" id="5292580at2"/>
<feature type="chain" id="PRO_5019861608" evidence="2">
    <location>
        <begin position="37"/>
        <end position="264"/>
    </location>
</feature>
<feature type="signal peptide" evidence="2">
    <location>
        <begin position="1"/>
        <end position="36"/>
    </location>
</feature>
<dbReference type="EMBL" id="RCDA01000001">
    <property type="protein sequence ID" value="RLK51542.1"/>
    <property type="molecule type" value="Genomic_DNA"/>
</dbReference>
<evidence type="ECO:0000256" key="2">
    <source>
        <dbReference type="SAM" id="SignalP"/>
    </source>
</evidence>
<organism evidence="3 4">
    <name type="scientific">Alkalispirillum mobile</name>
    <dbReference type="NCBI Taxonomy" id="85925"/>
    <lineage>
        <taxon>Bacteria</taxon>
        <taxon>Pseudomonadati</taxon>
        <taxon>Pseudomonadota</taxon>
        <taxon>Gammaproteobacteria</taxon>
        <taxon>Chromatiales</taxon>
        <taxon>Ectothiorhodospiraceae</taxon>
        <taxon>Alkalispirillum</taxon>
    </lineage>
</organism>
<dbReference type="InterPro" id="IPR025245">
    <property type="entry name" value="DUF4197"/>
</dbReference>
<sequence length="264" mass="28397">MTELMKSLLQGVRVVPVFRRYGAAFCVVALSGALMACVPGGTQTQGAEPTAQSASGSNGGNGQAVTADDMEDGLREALSLATQRVVAQLGATDGFYAHDDVRIPLPARLQSVREQLARVGQEGRVDALHEQLNRAAERAAPEAEALFLDALRDMTVSDARAILSGPEDSATRYFREATGDDLEAAMAPIVEDRLDQVGAFSTWGQLQERLEALPLVSGFSLDLTDHVVHHAVDGLFLRMAEEEAAIRANPAQRGSELLERVFRR</sequence>
<dbReference type="Pfam" id="PF13852">
    <property type="entry name" value="DUF4197"/>
    <property type="match status" value="1"/>
</dbReference>
<dbReference type="RefSeq" id="WP_121441947.1">
    <property type="nucleotide sequence ID" value="NZ_RCDA01000001.1"/>
</dbReference>
<evidence type="ECO:0000313" key="4">
    <source>
        <dbReference type="Proteomes" id="UP000275461"/>
    </source>
</evidence>
<dbReference type="AlphaFoldDB" id="A0A498C723"/>